<comment type="similarity">
    <text evidence="1">Belongs to the membrane fusion protein (MFP) (TC 8.A.1) family.</text>
</comment>
<comment type="caution">
    <text evidence="3">The sequence shown here is derived from an EMBL/GenBank/DDBJ whole genome shotgun (WGS) entry which is preliminary data.</text>
</comment>
<dbReference type="NCBIfam" id="TIGR01730">
    <property type="entry name" value="RND_mfp"/>
    <property type="match status" value="1"/>
</dbReference>
<dbReference type="PROSITE" id="PS51257">
    <property type="entry name" value="PROKAR_LIPOPROTEIN"/>
    <property type="match status" value="1"/>
</dbReference>
<keyword evidence="4" id="KW-1185">Reference proteome</keyword>
<evidence type="ECO:0000313" key="4">
    <source>
        <dbReference type="Proteomes" id="UP000183915"/>
    </source>
</evidence>
<protein>
    <submittedName>
        <fullName evidence="3">RND family efflux transporter, MFP subunit</fullName>
    </submittedName>
</protein>
<evidence type="ECO:0000256" key="2">
    <source>
        <dbReference type="SAM" id="Coils"/>
    </source>
</evidence>
<dbReference type="EMBL" id="FNTT01000002">
    <property type="protein sequence ID" value="SEE63440.1"/>
    <property type="molecule type" value="Genomic_DNA"/>
</dbReference>
<accession>A0ABY0ZGJ8</accession>
<dbReference type="Gene3D" id="2.40.30.170">
    <property type="match status" value="1"/>
</dbReference>
<dbReference type="Proteomes" id="UP000183915">
    <property type="component" value="Unassembled WGS sequence"/>
</dbReference>
<dbReference type="SUPFAM" id="SSF111369">
    <property type="entry name" value="HlyD-like secretion proteins"/>
    <property type="match status" value="1"/>
</dbReference>
<keyword evidence="2" id="KW-0175">Coiled coil</keyword>
<name>A0ABY0ZGJ8_9PSED</name>
<dbReference type="PANTHER" id="PTHR30469:SF18">
    <property type="entry name" value="RESISTANCE-NODULATION-CELL DIVISION (RND) EFFLUX MEMBRANE FUSION PROTEIN-RELATED"/>
    <property type="match status" value="1"/>
</dbReference>
<dbReference type="Gene3D" id="2.40.50.100">
    <property type="match status" value="1"/>
</dbReference>
<sequence length="381" mass="39845">MRLLSYLPKREPMLRLRPVTFAVCLLPLVLTACGDSSTAKDPRTLAPLVRVSEVQGSSDLSRSFTGVVAARVQSDLGFRVAGKVLERLVDSGQAVKRGQPLMRLDPIDLGLQARAQQEAVAAARARAKQTADDEARYRDLVAAGAISASGYDQIKAAADTAKAQLSAAQAQADVAQNASGYAVLLADADGVVMDTLAEPGQVVSPGQTVVRLARAGQREAVVQLPETLRPAAGATAQATLYGVTTGAVTAKLRLLSDSADRVTRTFEARYVLEGALANAPLGSTVTLRIAEDSAQRQALQVPIAAVFDPGNGTGVWVIDGEPAKVTWRPVQILGLSDDAARVAGKLNVGERIVGLGAHLLREGEQVRLAKPGDVKVAGGRP</sequence>
<dbReference type="Gene3D" id="2.40.420.20">
    <property type="match status" value="1"/>
</dbReference>
<dbReference type="PANTHER" id="PTHR30469">
    <property type="entry name" value="MULTIDRUG RESISTANCE PROTEIN MDTA"/>
    <property type="match status" value="1"/>
</dbReference>
<organism evidence="3 4">
    <name type="scientific">Pseudomonas kilonensis</name>
    <dbReference type="NCBI Taxonomy" id="132476"/>
    <lineage>
        <taxon>Bacteria</taxon>
        <taxon>Pseudomonadati</taxon>
        <taxon>Pseudomonadota</taxon>
        <taxon>Gammaproteobacteria</taxon>
        <taxon>Pseudomonadales</taxon>
        <taxon>Pseudomonadaceae</taxon>
        <taxon>Pseudomonas</taxon>
    </lineage>
</organism>
<gene>
    <name evidence="3" type="ORF">SAMN04490188_4819</name>
</gene>
<evidence type="ECO:0000313" key="3">
    <source>
        <dbReference type="EMBL" id="SEE63440.1"/>
    </source>
</evidence>
<evidence type="ECO:0000256" key="1">
    <source>
        <dbReference type="ARBA" id="ARBA00009477"/>
    </source>
</evidence>
<dbReference type="InterPro" id="IPR006143">
    <property type="entry name" value="RND_pump_MFP"/>
</dbReference>
<feature type="coiled-coil region" evidence="2">
    <location>
        <begin position="151"/>
        <end position="178"/>
    </location>
</feature>
<proteinExistence type="inferred from homology"/>
<reference evidence="3 4" key="1">
    <citation type="submission" date="2016-10" db="EMBL/GenBank/DDBJ databases">
        <authorList>
            <person name="Varghese N."/>
            <person name="Submissions S."/>
        </authorList>
    </citation>
    <scope>NUCLEOTIDE SEQUENCE [LARGE SCALE GENOMIC DNA]</scope>
    <source>
        <strain evidence="3 4">BS3780</strain>
    </source>
</reference>
<dbReference type="Gene3D" id="1.10.287.470">
    <property type="entry name" value="Helix hairpin bin"/>
    <property type="match status" value="1"/>
</dbReference>